<keyword evidence="1" id="KW-0547">Nucleotide-binding</keyword>
<proteinExistence type="predicted"/>
<name>A0A915ENF9_9BILA</name>
<dbReference type="PANTHER" id="PTHR24418">
    <property type="entry name" value="TYROSINE-PROTEIN KINASE"/>
    <property type="match status" value="1"/>
</dbReference>
<dbReference type="InterPro" id="IPR001245">
    <property type="entry name" value="Ser-Thr/Tyr_kinase_cat_dom"/>
</dbReference>
<organism evidence="5 6">
    <name type="scientific">Ditylenchus dipsaci</name>
    <dbReference type="NCBI Taxonomy" id="166011"/>
    <lineage>
        <taxon>Eukaryota</taxon>
        <taxon>Metazoa</taxon>
        <taxon>Ecdysozoa</taxon>
        <taxon>Nematoda</taxon>
        <taxon>Chromadorea</taxon>
        <taxon>Rhabditida</taxon>
        <taxon>Tylenchina</taxon>
        <taxon>Tylenchomorpha</taxon>
        <taxon>Sphaerularioidea</taxon>
        <taxon>Anguinidae</taxon>
        <taxon>Anguininae</taxon>
        <taxon>Ditylenchus</taxon>
    </lineage>
</organism>
<dbReference type="InterPro" id="IPR050198">
    <property type="entry name" value="Non-receptor_tyrosine_kinases"/>
</dbReference>
<feature type="region of interest" description="Disordered" evidence="3">
    <location>
        <begin position="1"/>
        <end position="23"/>
    </location>
</feature>
<feature type="domain" description="Protein kinase" evidence="4">
    <location>
        <begin position="92"/>
        <end position="158"/>
    </location>
</feature>
<sequence>MELSNSSTRKQESRRENSTMGSYRAKTSINAAAKCDYCVRTTEIKTGMIDRNASRVWNLVVGPPIAKNRSLRIIVVFSRQSIASREFRHHQIELEHKLGEGAFEKSTPAIKTLKCANVTKEKIEESMKEARMMRELNHPNIVHFYGLLLKKNRQCDCP</sequence>
<keyword evidence="2" id="KW-0067">ATP-binding</keyword>
<dbReference type="AlphaFoldDB" id="A0A915ENF9"/>
<evidence type="ECO:0000259" key="4">
    <source>
        <dbReference type="PROSITE" id="PS50011"/>
    </source>
</evidence>
<dbReference type="Pfam" id="PF07714">
    <property type="entry name" value="PK_Tyr_Ser-Thr"/>
    <property type="match status" value="1"/>
</dbReference>
<evidence type="ECO:0000256" key="2">
    <source>
        <dbReference type="ARBA" id="ARBA00022840"/>
    </source>
</evidence>
<dbReference type="WBParaSite" id="jg7744">
    <property type="protein sequence ID" value="jg7744"/>
    <property type="gene ID" value="jg7744"/>
</dbReference>
<dbReference type="Proteomes" id="UP000887574">
    <property type="component" value="Unplaced"/>
</dbReference>
<dbReference type="PROSITE" id="PS50011">
    <property type="entry name" value="PROTEIN_KINASE_DOM"/>
    <property type="match status" value="1"/>
</dbReference>
<evidence type="ECO:0000313" key="5">
    <source>
        <dbReference type="Proteomes" id="UP000887574"/>
    </source>
</evidence>
<dbReference type="InterPro" id="IPR011009">
    <property type="entry name" value="Kinase-like_dom_sf"/>
</dbReference>
<keyword evidence="5" id="KW-1185">Reference proteome</keyword>
<evidence type="ECO:0000256" key="1">
    <source>
        <dbReference type="ARBA" id="ARBA00022741"/>
    </source>
</evidence>
<dbReference type="GO" id="GO:0004672">
    <property type="term" value="F:protein kinase activity"/>
    <property type="evidence" value="ECO:0007669"/>
    <property type="project" value="InterPro"/>
</dbReference>
<dbReference type="InterPro" id="IPR000719">
    <property type="entry name" value="Prot_kinase_dom"/>
</dbReference>
<reference evidence="6" key="1">
    <citation type="submission" date="2022-11" db="UniProtKB">
        <authorList>
            <consortium name="WormBaseParasite"/>
        </authorList>
    </citation>
    <scope>IDENTIFICATION</scope>
</reference>
<evidence type="ECO:0000256" key="3">
    <source>
        <dbReference type="SAM" id="MobiDB-lite"/>
    </source>
</evidence>
<protein>
    <submittedName>
        <fullName evidence="6">Protein kinase domain-containing protein</fullName>
    </submittedName>
</protein>
<dbReference type="SUPFAM" id="SSF56112">
    <property type="entry name" value="Protein kinase-like (PK-like)"/>
    <property type="match status" value="1"/>
</dbReference>
<accession>A0A915ENF9</accession>
<dbReference type="GO" id="GO:0005524">
    <property type="term" value="F:ATP binding"/>
    <property type="evidence" value="ECO:0007669"/>
    <property type="project" value="UniProtKB-KW"/>
</dbReference>
<evidence type="ECO:0000313" key="6">
    <source>
        <dbReference type="WBParaSite" id="jg7744"/>
    </source>
</evidence>
<dbReference type="Gene3D" id="3.30.200.20">
    <property type="entry name" value="Phosphorylase Kinase, domain 1"/>
    <property type="match status" value="1"/>
</dbReference>